<dbReference type="InterPro" id="IPR015943">
    <property type="entry name" value="WD40/YVTN_repeat-like_dom_sf"/>
</dbReference>
<dbReference type="SMART" id="SM00320">
    <property type="entry name" value="WD40"/>
    <property type="match status" value="2"/>
</dbReference>
<dbReference type="InterPro" id="IPR051243">
    <property type="entry name" value="PcG_WD-repeat"/>
</dbReference>
<accession>A0AAD6YPG0</accession>
<keyword evidence="5" id="KW-0804">Transcription</keyword>
<keyword evidence="4" id="KW-0805">Transcription regulation</keyword>
<dbReference type="PANTHER" id="PTHR10253">
    <property type="entry name" value="POLYCOMB PROTEIN"/>
    <property type="match status" value="1"/>
</dbReference>
<dbReference type="InterPro" id="IPR001680">
    <property type="entry name" value="WD40_rpt"/>
</dbReference>
<keyword evidence="2 6" id="KW-0853">WD repeat</keyword>
<sequence length="488" mass="54218">MAQRPAPYAQKKRITLPDAGANEPGSIQLFPWTIDSAGKIFNARWRASDQWTSMIDEFSDAFLVGRGSGVFILYTGHKPATACFSLDASDSDSQDHDTTHAAWALRSSYPFDPLVLVAYHRRIFIWHVRQNTTVGYLRGHGGRITSIAVHPTSPNIFATTSSDFTTRIYNLDLPGQPNENPAWSPRDRPSCASAAHGMDGPDSEGSGSGRCIQILVGGRSGGHAWDVLGAAFHPRLPLIVTCGADRHVKIWRFFSNWNETVKREDKPLFSARITTSRVLSIAWLSDDVLVMHTATTHTPSRANGEDNQELVYDHDEPGAIDVVQWLGLNRFFPNGHSDPNTDPVLRGGSSDYQESKSYTILSTMLLPRSLQPGIEPISNISQPRLDFHTRFLLVYPDSRECVLVDVSKMAPRTLPSNNYRDDSLVEMTKRMRFDDTAPAAQEPSLTGHLFQHDDTLKTNVAACARTISDLIILLSSKGNVWILKKRSH</sequence>
<dbReference type="SUPFAM" id="SSF50978">
    <property type="entry name" value="WD40 repeat-like"/>
    <property type="match status" value="1"/>
</dbReference>
<comment type="similarity">
    <text evidence="1">Belongs to the WD repeat ESC family.</text>
</comment>
<dbReference type="InterPro" id="IPR036322">
    <property type="entry name" value="WD40_repeat_dom_sf"/>
</dbReference>
<dbReference type="Proteomes" id="UP001219525">
    <property type="component" value="Unassembled WGS sequence"/>
</dbReference>
<evidence type="ECO:0000256" key="3">
    <source>
        <dbReference type="ARBA" id="ARBA00022737"/>
    </source>
</evidence>
<organism evidence="8 9">
    <name type="scientific">Mycena pura</name>
    <dbReference type="NCBI Taxonomy" id="153505"/>
    <lineage>
        <taxon>Eukaryota</taxon>
        <taxon>Fungi</taxon>
        <taxon>Dikarya</taxon>
        <taxon>Basidiomycota</taxon>
        <taxon>Agaricomycotina</taxon>
        <taxon>Agaricomycetes</taxon>
        <taxon>Agaricomycetidae</taxon>
        <taxon>Agaricales</taxon>
        <taxon>Marasmiineae</taxon>
        <taxon>Mycenaceae</taxon>
        <taxon>Mycena</taxon>
    </lineage>
</organism>
<dbReference type="PROSITE" id="PS50082">
    <property type="entry name" value="WD_REPEATS_2"/>
    <property type="match status" value="2"/>
</dbReference>
<dbReference type="Pfam" id="PF00400">
    <property type="entry name" value="WD40"/>
    <property type="match status" value="2"/>
</dbReference>
<reference evidence="8" key="1">
    <citation type="submission" date="2023-03" db="EMBL/GenBank/DDBJ databases">
        <title>Massive genome expansion in bonnet fungi (Mycena s.s.) driven by repeated elements and novel gene families across ecological guilds.</title>
        <authorList>
            <consortium name="Lawrence Berkeley National Laboratory"/>
            <person name="Harder C.B."/>
            <person name="Miyauchi S."/>
            <person name="Viragh M."/>
            <person name="Kuo A."/>
            <person name="Thoen E."/>
            <person name="Andreopoulos B."/>
            <person name="Lu D."/>
            <person name="Skrede I."/>
            <person name="Drula E."/>
            <person name="Henrissat B."/>
            <person name="Morin E."/>
            <person name="Kohler A."/>
            <person name="Barry K."/>
            <person name="LaButti K."/>
            <person name="Morin E."/>
            <person name="Salamov A."/>
            <person name="Lipzen A."/>
            <person name="Mereny Z."/>
            <person name="Hegedus B."/>
            <person name="Baldrian P."/>
            <person name="Stursova M."/>
            <person name="Weitz H."/>
            <person name="Taylor A."/>
            <person name="Grigoriev I.V."/>
            <person name="Nagy L.G."/>
            <person name="Martin F."/>
            <person name="Kauserud H."/>
        </authorList>
    </citation>
    <scope>NUCLEOTIDE SEQUENCE</scope>
    <source>
        <strain evidence="8">9144</strain>
    </source>
</reference>
<evidence type="ECO:0000256" key="4">
    <source>
        <dbReference type="ARBA" id="ARBA00023015"/>
    </source>
</evidence>
<dbReference type="EMBL" id="JARJCW010000004">
    <property type="protein sequence ID" value="KAJ7225567.1"/>
    <property type="molecule type" value="Genomic_DNA"/>
</dbReference>
<feature type="repeat" description="WD" evidence="6">
    <location>
        <begin position="220"/>
        <end position="251"/>
    </location>
</feature>
<evidence type="ECO:0000256" key="2">
    <source>
        <dbReference type="ARBA" id="ARBA00022574"/>
    </source>
</evidence>
<evidence type="ECO:0000256" key="1">
    <source>
        <dbReference type="ARBA" id="ARBA00008075"/>
    </source>
</evidence>
<name>A0AAD6YPG0_9AGAR</name>
<proteinExistence type="inferred from homology"/>
<evidence type="ECO:0000256" key="5">
    <source>
        <dbReference type="ARBA" id="ARBA00023163"/>
    </source>
</evidence>
<feature type="region of interest" description="Disordered" evidence="7">
    <location>
        <begin position="175"/>
        <end position="206"/>
    </location>
</feature>
<evidence type="ECO:0000256" key="7">
    <source>
        <dbReference type="SAM" id="MobiDB-lite"/>
    </source>
</evidence>
<comment type="caution">
    <text evidence="8">The sequence shown here is derived from an EMBL/GenBank/DDBJ whole genome shotgun (WGS) entry which is preliminary data.</text>
</comment>
<keyword evidence="9" id="KW-1185">Reference proteome</keyword>
<dbReference type="AlphaFoldDB" id="A0AAD6YPG0"/>
<dbReference type="Gene3D" id="2.130.10.10">
    <property type="entry name" value="YVTN repeat-like/Quinoprotein amine dehydrogenase"/>
    <property type="match status" value="1"/>
</dbReference>
<evidence type="ECO:0000256" key="6">
    <source>
        <dbReference type="PROSITE-ProRule" id="PRU00221"/>
    </source>
</evidence>
<keyword evidence="3" id="KW-0677">Repeat</keyword>
<feature type="region of interest" description="Disordered" evidence="7">
    <location>
        <begin position="1"/>
        <end position="20"/>
    </location>
</feature>
<feature type="repeat" description="WD" evidence="6">
    <location>
        <begin position="137"/>
        <end position="172"/>
    </location>
</feature>
<gene>
    <name evidence="8" type="ORF">GGX14DRAFT_539575</name>
</gene>
<evidence type="ECO:0000313" key="8">
    <source>
        <dbReference type="EMBL" id="KAJ7225567.1"/>
    </source>
</evidence>
<evidence type="ECO:0000313" key="9">
    <source>
        <dbReference type="Proteomes" id="UP001219525"/>
    </source>
</evidence>
<protein>
    <submittedName>
        <fullName evidence="8">WD40-repeat-containing domain protein</fullName>
    </submittedName>
</protein>